<organism evidence="2 3">
    <name type="scientific">Rhizopus oryzae</name>
    <name type="common">Mucormycosis agent</name>
    <name type="synonym">Rhizopus arrhizus var. delemar</name>
    <dbReference type="NCBI Taxonomy" id="64495"/>
    <lineage>
        <taxon>Eukaryota</taxon>
        <taxon>Fungi</taxon>
        <taxon>Fungi incertae sedis</taxon>
        <taxon>Mucoromycota</taxon>
        <taxon>Mucoromycotina</taxon>
        <taxon>Mucoromycetes</taxon>
        <taxon>Mucorales</taxon>
        <taxon>Mucorineae</taxon>
        <taxon>Rhizopodaceae</taxon>
        <taxon>Rhizopus</taxon>
    </lineage>
</organism>
<dbReference type="Gene3D" id="3.40.50.12780">
    <property type="entry name" value="N-terminal domain of ligase-like"/>
    <property type="match status" value="1"/>
</dbReference>
<dbReference type="EMBL" id="JAANQT010009573">
    <property type="protein sequence ID" value="KAG1276834.1"/>
    <property type="molecule type" value="Genomic_DNA"/>
</dbReference>
<name>A0A9P6WSU2_RHIOR</name>
<dbReference type="PANTHER" id="PTHR43767:SF1">
    <property type="entry name" value="NONRIBOSOMAL PEPTIDE SYNTHASE PES1 (EUROFUNG)-RELATED"/>
    <property type="match status" value="1"/>
</dbReference>
<dbReference type="InterPro" id="IPR050237">
    <property type="entry name" value="ATP-dep_AMP-bd_enzyme"/>
</dbReference>
<dbReference type="InterPro" id="IPR000873">
    <property type="entry name" value="AMP-dep_synth/lig_dom"/>
</dbReference>
<evidence type="ECO:0000313" key="2">
    <source>
        <dbReference type="EMBL" id="KAG1276834.1"/>
    </source>
</evidence>
<reference evidence="2" key="1">
    <citation type="journal article" date="2020" name="Microb. Genom.">
        <title>Genetic diversity of clinical and environmental Mucorales isolates obtained from an investigation of mucormycosis cases among solid organ transplant recipients.</title>
        <authorList>
            <person name="Nguyen M.H."/>
            <person name="Kaul D."/>
            <person name="Muto C."/>
            <person name="Cheng S.J."/>
            <person name="Richter R.A."/>
            <person name="Bruno V.M."/>
            <person name="Liu G."/>
            <person name="Beyhan S."/>
            <person name="Sundermann A.J."/>
            <person name="Mounaud S."/>
            <person name="Pasculle A.W."/>
            <person name="Nierman W.C."/>
            <person name="Driscoll E."/>
            <person name="Cumbie R."/>
            <person name="Clancy C.J."/>
            <person name="Dupont C.L."/>
        </authorList>
    </citation>
    <scope>NUCLEOTIDE SEQUENCE</scope>
    <source>
        <strain evidence="2">GL11</strain>
    </source>
</reference>
<feature type="domain" description="AMP-dependent synthetase/ligase" evidence="1">
    <location>
        <begin position="2"/>
        <end position="84"/>
    </location>
</feature>
<sequence>MSRVRVAYTAGAAIGPDLFVFYRSIGINLKQLYGSTETSVFVCVQPDGHVRDDTVGPPVAGVEIRVADNGEILVKSPGLLKVYYRNPGAAAAARRAAFLAAAGMRRPLQPVQLIQLQDLFLEAARRQEQGRQPHGL</sequence>
<dbReference type="PANTHER" id="PTHR43767">
    <property type="entry name" value="LONG-CHAIN-FATTY-ACID--COA LIGASE"/>
    <property type="match status" value="1"/>
</dbReference>
<keyword evidence="3" id="KW-1185">Reference proteome</keyword>
<dbReference type="AlphaFoldDB" id="A0A9P6WSU2"/>
<comment type="caution">
    <text evidence="2">The sequence shown here is derived from an EMBL/GenBank/DDBJ whole genome shotgun (WGS) entry which is preliminary data.</text>
</comment>
<dbReference type="InterPro" id="IPR042099">
    <property type="entry name" value="ANL_N_sf"/>
</dbReference>
<proteinExistence type="predicted"/>
<protein>
    <recommendedName>
        <fullName evidence="1">AMP-dependent synthetase/ligase domain-containing protein</fullName>
    </recommendedName>
</protein>
<gene>
    <name evidence="2" type="ORF">G6F64_014769</name>
</gene>
<dbReference type="Pfam" id="PF00501">
    <property type="entry name" value="AMP-binding"/>
    <property type="match status" value="1"/>
</dbReference>
<accession>A0A9P6WSU2</accession>
<evidence type="ECO:0000313" key="3">
    <source>
        <dbReference type="Proteomes" id="UP000716291"/>
    </source>
</evidence>
<dbReference type="Proteomes" id="UP000716291">
    <property type="component" value="Unassembled WGS sequence"/>
</dbReference>
<evidence type="ECO:0000259" key="1">
    <source>
        <dbReference type="Pfam" id="PF00501"/>
    </source>
</evidence>
<dbReference type="SUPFAM" id="SSF56801">
    <property type="entry name" value="Acetyl-CoA synthetase-like"/>
    <property type="match status" value="1"/>
</dbReference>